<feature type="domain" description="FIST C-domain" evidence="2">
    <location>
        <begin position="243"/>
        <end position="381"/>
    </location>
</feature>
<dbReference type="SMART" id="SM01204">
    <property type="entry name" value="FIST_C"/>
    <property type="match status" value="1"/>
</dbReference>
<dbReference type="Pfam" id="PF08495">
    <property type="entry name" value="FIST"/>
    <property type="match status" value="1"/>
</dbReference>
<feature type="domain" description="FIST" evidence="1">
    <location>
        <begin position="25"/>
        <end position="242"/>
    </location>
</feature>
<gene>
    <name evidence="3" type="ORF">EYH15_03060</name>
</gene>
<proteinExistence type="predicted"/>
<dbReference type="SMART" id="SM00897">
    <property type="entry name" value="FIST"/>
    <property type="match status" value="1"/>
</dbReference>
<accession>A0A832ZB64</accession>
<evidence type="ECO:0000313" key="3">
    <source>
        <dbReference type="EMBL" id="HIP84448.1"/>
    </source>
</evidence>
<dbReference type="EMBL" id="DQUI01000060">
    <property type="protein sequence ID" value="HIP84448.1"/>
    <property type="molecule type" value="Genomic_DNA"/>
</dbReference>
<dbReference type="Pfam" id="PF10442">
    <property type="entry name" value="FIST_C"/>
    <property type="match status" value="1"/>
</dbReference>
<sequence>MLEVGVGQSTDPTGAIEEALEGCRKPDLTIVFASSDFHPQDVYTEIKEKVGDSHIIGGTTAGEFSSVVEKPKRGTVAVMALKSPYLKVGVGVGEDISKNPVECGRDAISKAYASLKDNPTASAVISIAFMKKKSLDLLRMKPFVNIIIPDGLAGVEEEFIKGIISTVGCNSCIVGGSTGDDLKVKKTYQFGNGVYTDAGVVATLSSALKTGTGYGHPFYPTDRGALVTKSEGRVVYELDGRPAAEVMKELLGVDELTPTVFSKTPVGVKSSDVYGEYIIKSAAHVNPDGSVTFYSAVPKGSYLTIMDTDRDYIIQSFKKTLLRAIHSAGNPEEIGAVVIFNCILRYLLTEREGINDLKIIRELIGDVPVIGFNTYGEQGSTLGGSIGHYNQTSTLLLLGNELISR</sequence>
<evidence type="ECO:0000259" key="1">
    <source>
        <dbReference type="SMART" id="SM00897"/>
    </source>
</evidence>
<organism evidence="3 4">
    <name type="scientific">Methanothermococcus okinawensis</name>
    <dbReference type="NCBI Taxonomy" id="155863"/>
    <lineage>
        <taxon>Archaea</taxon>
        <taxon>Methanobacteriati</taxon>
        <taxon>Methanobacteriota</taxon>
        <taxon>Methanomada group</taxon>
        <taxon>Methanococci</taxon>
        <taxon>Methanococcales</taxon>
        <taxon>Methanococcaceae</taxon>
        <taxon>Methanothermococcus</taxon>
    </lineage>
</organism>
<dbReference type="PANTHER" id="PTHR40252">
    <property type="entry name" value="BLR0328 PROTEIN"/>
    <property type="match status" value="1"/>
</dbReference>
<dbReference type="Proteomes" id="UP000643554">
    <property type="component" value="Unassembled WGS sequence"/>
</dbReference>
<dbReference type="AlphaFoldDB" id="A0A832ZB64"/>
<evidence type="ECO:0000259" key="2">
    <source>
        <dbReference type="SMART" id="SM01204"/>
    </source>
</evidence>
<name>A0A832ZB64_9EURY</name>
<evidence type="ECO:0008006" key="5">
    <source>
        <dbReference type="Google" id="ProtNLM"/>
    </source>
</evidence>
<comment type="caution">
    <text evidence="3">The sequence shown here is derived from an EMBL/GenBank/DDBJ whole genome shotgun (WGS) entry which is preliminary data.</text>
</comment>
<protein>
    <recommendedName>
        <fullName evidence="5">FIST C domain-containing protein</fullName>
    </recommendedName>
</protein>
<dbReference type="InterPro" id="IPR019494">
    <property type="entry name" value="FIST_C"/>
</dbReference>
<evidence type="ECO:0000313" key="4">
    <source>
        <dbReference type="Proteomes" id="UP000643554"/>
    </source>
</evidence>
<dbReference type="InterPro" id="IPR013702">
    <property type="entry name" value="FIST_domain_N"/>
</dbReference>
<dbReference type="PANTHER" id="PTHR40252:SF2">
    <property type="entry name" value="BLR0328 PROTEIN"/>
    <property type="match status" value="1"/>
</dbReference>
<reference evidence="3" key="1">
    <citation type="journal article" date="2020" name="ISME J.">
        <title>Gammaproteobacteria mediating utilization of methyl-, sulfur- and petroleum organic compounds in deep ocean hydrothermal plumes.</title>
        <authorList>
            <person name="Zhou Z."/>
            <person name="Liu Y."/>
            <person name="Pan J."/>
            <person name="Cron B.R."/>
            <person name="Toner B.M."/>
            <person name="Anantharaman K."/>
            <person name="Breier J.A."/>
            <person name="Dick G.J."/>
            <person name="Li M."/>
        </authorList>
    </citation>
    <scope>NUCLEOTIDE SEQUENCE</scope>
    <source>
        <strain evidence="3">SZUA-1453</strain>
    </source>
</reference>